<gene>
    <name evidence="2" type="ORF">C8P68_10458</name>
</gene>
<sequence>MSTITSSPANLQEVLQDNKITSPGQTAKQPSAWKPYERVAFRIAFIFFIGMSIPMGAEWYKNLFTINWFHVHYRDLYDIARFQPSLVRFSNPALNLLGWADWVAVLAIATVGGLIWTLFDSKNKEYRTLYYWLRVVVRYRAGIGIIGFGFTKLFPVQMPYPSLGVLNANFGDLTAQKIYWLSVGIVPWYQVFAGIVEVAAGAMLFFRKTTAFGAIMLFAALGDITYVNLAYDGGVHVYASYFVLFAGFLLWLDAVPVYNLVVRERFTVPAVLTPQFTQKWLRVTRIILKTLTILIFGVLLFYVQYVNWRYDPYKQPAMKGVKQLRGNYTVSEFKLNGEDVPYSPLDSVRWQNVTFEKWSSLTFNVHKPLKLDLSNGGGSPMRDINRSFEMTGVAGGHRVFYYDADTLNKVLYLQDKLAASGNRRGRGAGRKKAEAPKQQKSFIPEDAKANIRDEVHGIDPKAWSTRRERGVPEESKDTRKRARMVLHYADSADGAHVILTGKDDHKNDIYIVLDRINRPYALKDSKLVAGEY</sequence>
<dbReference type="AlphaFoldDB" id="A0A2T5J915"/>
<keyword evidence="1" id="KW-0812">Transmembrane</keyword>
<feature type="transmembrane region" description="Helical" evidence="1">
    <location>
        <begin position="212"/>
        <end position="231"/>
    </location>
</feature>
<dbReference type="OrthoDB" id="102112at2"/>
<feature type="transmembrane region" description="Helical" evidence="1">
    <location>
        <begin position="139"/>
        <end position="158"/>
    </location>
</feature>
<feature type="transmembrane region" description="Helical" evidence="1">
    <location>
        <begin position="39"/>
        <end position="57"/>
    </location>
</feature>
<dbReference type="Proteomes" id="UP000244168">
    <property type="component" value="Unassembled WGS sequence"/>
</dbReference>
<protein>
    <recommendedName>
        <fullName evidence="4">DoxX-like protein</fullName>
    </recommendedName>
</protein>
<feature type="transmembrane region" description="Helical" evidence="1">
    <location>
        <begin position="237"/>
        <end position="262"/>
    </location>
</feature>
<keyword evidence="3" id="KW-1185">Reference proteome</keyword>
<proteinExistence type="predicted"/>
<keyword evidence="1" id="KW-0472">Membrane</keyword>
<comment type="caution">
    <text evidence="2">The sequence shown here is derived from an EMBL/GenBank/DDBJ whole genome shotgun (WGS) entry which is preliminary data.</text>
</comment>
<evidence type="ECO:0000256" key="1">
    <source>
        <dbReference type="SAM" id="Phobius"/>
    </source>
</evidence>
<organism evidence="2 3">
    <name type="scientific">Mucilaginibacter yixingensis</name>
    <dbReference type="NCBI Taxonomy" id="1295612"/>
    <lineage>
        <taxon>Bacteria</taxon>
        <taxon>Pseudomonadati</taxon>
        <taxon>Bacteroidota</taxon>
        <taxon>Sphingobacteriia</taxon>
        <taxon>Sphingobacteriales</taxon>
        <taxon>Sphingobacteriaceae</taxon>
        <taxon>Mucilaginibacter</taxon>
    </lineage>
</organism>
<name>A0A2T5J915_9SPHI</name>
<dbReference type="EMBL" id="QAOQ01000004">
    <property type="protein sequence ID" value="PTQ96573.1"/>
    <property type="molecule type" value="Genomic_DNA"/>
</dbReference>
<evidence type="ECO:0000313" key="2">
    <source>
        <dbReference type="EMBL" id="PTQ96573.1"/>
    </source>
</evidence>
<dbReference type="RefSeq" id="WP_107828540.1">
    <property type="nucleotide sequence ID" value="NZ_CP160205.1"/>
</dbReference>
<feature type="transmembrane region" description="Helical" evidence="1">
    <location>
        <begin position="283"/>
        <end position="305"/>
    </location>
</feature>
<feature type="transmembrane region" description="Helical" evidence="1">
    <location>
        <begin position="99"/>
        <end position="119"/>
    </location>
</feature>
<evidence type="ECO:0000313" key="3">
    <source>
        <dbReference type="Proteomes" id="UP000244168"/>
    </source>
</evidence>
<accession>A0A2T5J915</accession>
<evidence type="ECO:0008006" key="4">
    <source>
        <dbReference type="Google" id="ProtNLM"/>
    </source>
</evidence>
<keyword evidence="1" id="KW-1133">Transmembrane helix</keyword>
<reference evidence="2 3" key="1">
    <citation type="submission" date="2018-04" db="EMBL/GenBank/DDBJ databases">
        <title>Genomic Encyclopedia of Archaeal and Bacterial Type Strains, Phase II (KMG-II): from individual species to whole genera.</title>
        <authorList>
            <person name="Goeker M."/>
        </authorList>
    </citation>
    <scope>NUCLEOTIDE SEQUENCE [LARGE SCALE GENOMIC DNA]</scope>
    <source>
        <strain evidence="2 3">DSM 26809</strain>
    </source>
</reference>
<feature type="transmembrane region" description="Helical" evidence="1">
    <location>
        <begin position="178"/>
        <end position="205"/>
    </location>
</feature>